<evidence type="ECO:0000313" key="1">
    <source>
        <dbReference type="EMBL" id="GAI10620.1"/>
    </source>
</evidence>
<dbReference type="AlphaFoldDB" id="X1M7F6"/>
<evidence type="ECO:0008006" key="2">
    <source>
        <dbReference type="Google" id="ProtNLM"/>
    </source>
</evidence>
<dbReference type="SUPFAM" id="SSF51338">
    <property type="entry name" value="Composite domain of metallo-dependent hydrolases"/>
    <property type="match status" value="1"/>
</dbReference>
<dbReference type="GO" id="GO:0016810">
    <property type="term" value="F:hydrolase activity, acting on carbon-nitrogen (but not peptide) bonds"/>
    <property type="evidence" value="ECO:0007669"/>
    <property type="project" value="InterPro"/>
</dbReference>
<accession>X1M7F6</accession>
<dbReference type="Gene3D" id="3.20.20.140">
    <property type="entry name" value="Metal-dependent hydrolases"/>
    <property type="match status" value="1"/>
</dbReference>
<proteinExistence type="predicted"/>
<organism evidence="1">
    <name type="scientific">marine sediment metagenome</name>
    <dbReference type="NCBI Taxonomy" id="412755"/>
    <lineage>
        <taxon>unclassified sequences</taxon>
        <taxon>metagenomes</taxon>
        <taxon>ecological metagenomes</taxon>
    </lineage>
</organism>
<dbReference type="EMBL" id="BARV01005058">
    <property type="protein sequence ID" value="GAI10620.1"/>
    <property type="molecule type" value="Genomic_DNA"/>
</dbReference>
<reference evidence="1" key="1">
    <citation type="journal article" date="2014" name="Front. Microbiol.">
        <title>High frequency of phylogenetically diverse reductive dehalogenase-homologous genes in deep subseafloor sedimentary metagenomes.</title>
        <authorList>
            <person name="Kawai M."/>
            <person name="Futagami T."/>
            <person name="Toyoda A."/>
            <person name="Takaki Y."/>
            <person name="Nishi S."/>
            <person name="Hori S."/>
            <person name="Arai W."/>
            <person name="Tsubouchi T."/>
            <person name="Morono Y."/>
            <person name="Uchiyama I."/>
            <person name="Ito T."/>
            <person name="Fujiyama A."/>
            <person name="Inagaki F."/>
            <person name="Takami H."/>
        </authorList>
    </citation>
    <scope>NUCLEOTIDE SEQUENCE</scope>
    <source>
        <strain evidence="1">Expedition CK06-06</strain>
    </source>
</reference>
<comment type="caution">
    <text evidence="1">The sequence shown here is derived from an EMBL/GenBank/DDBJ whole genome shotgun (WGS) entry which is preliminary data.</text>
</comment>
<dbReference type="InterPro" id="IPR011059">
    <property type="entry name" value="Metal-dep_hydrolase_composite"/>
</dbReference>
<sequence length="77" mass="8505">MDLKKEATITAEKMHYKVGWTPYEGMRIKGVPVMTILRGIVVAENGDVVGKPGYGQFLTKQKPTRDSAFASPLPTRP</sequence>
<gene>
    <name evidence="1" type="ORF">S06H3_10762</name>
</gene>
<name>X1M7F6_9ZZZZ</name>
<protein>
    <recommendedName>
        <fullName evidence="2">Amidohydrolase-related domain-containing protein</fullName>
    </recommendedName>
</protein>